<sequence>MITFARMAFWWMAYFRYQMAFGIEKLAGHGQRANLAFITFIFLGLDDASLLLYTPFQTPQAQKSNSAVPQNDDVEIFCRAHFGNFAMLLCISLKVTDWELRPSIEPVVSLSSPCVMSIDRCQSIGLNASRVLITKTTTPRYVPGPNSKEVWASKNCTDHMVTVRWTADKGWQNPEIKPYGPLTMMPTASCLHYATQCFEGMKVYRGFDGKLRLFRPDRNCNRLVISAQRVVLPAFNSKELEKLILAFMAVDGPRWLPKSRPGTFLYIRPAIVGDGEELGVTSPSEALLFVIAVLWPDLSGTPPGAEPKPPGLRLLASKEDTRAWPGGFGYAKVGANYGPAFVSHMEGPIFFLILRNAHTKKLELLTAPLTGKLILDGVTRRSVLDLAHERLAATSNSLPPSTEPLEIVERTYNMLEIEEAQKEGRVVEAFLSGTAYFITPVSAISFRDRDISIPMQEDGGVYTKMIKTWLYDIMYGNVEHEWGVIVDEDEK</sequence>
<accession>A0A5N6KG10</accession>
<evidence type="ECO:0008006" key="8">
    <source>
        <dbReference type="Google" id="ProtNLM"/>
    </source>
</evidence>
<organism evidence="6 7">
    <name type="scientific">Monilinia laxa</name>
    <name type="common">Brown rot fungus</name>
    <name type="synonym">Sclerotinia laxa</name>
    <dbReference type="NCBI Taxonomy" id="61186"/>
    <lineage>
        <taxon>Eukaryota</taxon>
        <taxon>Fungi</taxon>
        <taxon>Dikarya</taxon>
        <taxon>Ascomycota</taxon>
        <taxon>Pezizomycotina</taxon>
        <taxon>Leotiomycetes</taxon>
        <taxon>Helotiales</taxon>
        <taxon>Sclerotiniaceae</taxon>
        <taxon>Monilinia</taxon>
    </lineage>
</organism>
<evidence type="ECO:0000313" key="7">
    <source>
        <dbReference type="Proteomes" id="UP000326757"/>
    </source>
</evidence>
<dbReference type="FunFam" id="3.30.470.10:FF:000012">
    <property type="entry name" value="Branched-chain-amino-acid aminotransferase"/>
    <property type="match status" value="1"/>
</dbReference>
<dbReference type="InterPro" id="IPR036038">
    <property type="entry name" value="Aminotransferase-like"/>
</dbReference>
<dbReference type="GO" id="GO:0004084">
    <property type="term" value="F:branched-chain-amino-acid transaminase activity"/>
    <property type="evidence" value="ECO:0007669"/>
    <property type="project" value="InterPro"/>
</dbReference>
<comment type="caution">
    <text evidence="6">The sequence shown here is derived from an EMBL/GenBank/DDBJ whole genome shotgun (WGS) entry which is preliminary data.</text>
</comment>
<dbReference type="SUPFAM" id="SSF56752">
    <property type="entry name" value="D-aminoacid aminotransferase-like PLP-dependent enzymes"/>
    <property type="match status" value="1"/>
</dbReference>
<gene>
    <name evidence="6" type="ORF">EYC80_005970</name>
</gene>
<keyword evidence="3" id="KW-0032">Aminotransferase</keyword>
<dbReference type="InterPro" id="IPR043131">
    <property type="entry name" value="BCAT-like_N"/>
</dbReference>
<comment type="cofactor">
    <cofactor evidence="1">
        <name>pyridoxal 5'-phosphate</name>
        <dbReference type="ChEBI" id="CHEBI:597326"/>
    </cofactor>
</comment>
<evidence type="ECO:0000256" key="5">
    <source>
        <dbReference type="ARBA" id="ARBA00022898"/>
    </source>
</evidence>
<dbReference type="GO" id="GO:0009098">
    <property type="term" value="P:L-leucine biosynthetic process"/>
    <property type="evidence" value="ECO:0007669"/>
    <property type="project" value="TreeGrafter"/>
</dbReference>
<proteinExistence type="inferred from homology"/>
<dbReference type="PANTHER" id="PTHR11825">
    <property type="entry name" value="SUBGROUP IIII AMINOTRANSFERASE"/>
    <property type="match status" value="1"/>
</dbReference>
<dbReference type="AlphaFoldDB" id="A0A5N6KG10"/>
<evidence type="ECO:0000256" key="3">
    <source>
        <dbReference type="ARBA" id="ARBA00022576"/>
    </source>
</evidence>
<dbReference type="InterPro" id="IPR005786">
    <property type="entry name" value="B_amino_transII"/>
</dbReference>
<protein>
    <recommendedName>
        <fullName evidence="8">Branched-chain-amino-acid aminotransferase</fullName>
    </recommendedName>
</protein>
<dbReference type="GO" id="GO:0005739">
    <property type="term" value="C:mitochondrion"/>
    <property type="evidence" value="ECO:0007669"/>
    <property type="project" value="TreeGrafter"/>
</dbReference>
<dbReference type="Proteomes" id="UP000326757">
    <property type="component" value="Unassembled WGS sequence"/>
</dbReference>
<dbReference type="InterPro" id="IPR043132">
    <property type="entry name" value="BCAT-like_C"/>
</dbReference>
<evidence type="ECO:0000256" key="4">
    <source>
        <dbReference type="ARBA" id="ARBA00022679"/>
    </source>
</evidence>
<evidence type="ECO:0000313" key="6">
    <source>
        <dbReference type="EMBL" id="KAB8302595.1"/>
    </source>
</evidence>
<name>A0A5N6KG10_MONLA</name>
<keyword evidence="4" id="KW-0808">Transferase</keyword>
<dbReference type="GO" id="GO:0009099">
    <property type="term" value="P:L-valine biosynthetic process"/>
    <property type="evidence" value="ECO:0007669"/>
    <property type="project" value="TreeGrafter"/>
</dbReference>
<comment type="similarity">
    <text evidence="2">Belongs to the class-IV pyridoxal-phosphate-dependent aminotransferase family.</text>
</comment>
<dbReference type="PANTHER" id="PTHR11825:SF69">
    <property type="entry name" value="BRANCHED-CHAIN-AMINO-ACID AMINOTRANSFERASE"/>
    <property type="match status" value="1"/>
</dbReference>
<evidence type="ECO:0000256" key="1">
    <source>
        <dbReference type="ARBA" id="ARBA00001933"/>
    </source>
</evidence>
<dbReference type="OrthoDB" id="1732691at2759"/>
<dbReference type="Gene3D" id="3.20.10.10">
    <property type="entry name" value="D-amino Acid Aminotransferase, subunit A, domain 2"/>
    <property type="match status" value="2"/>
</dbReference>
<dbReference type="Gene3D" id="3.30.470.10">
    <property type="match status" value="2"/>
</dbReference>
<keyword evidence="5" id="KW-0663">Pyridoxal phosphate</keyword>
<reference evidence="6 7" key="1">
    <citation type="submission" date="2019-06" db="EMBL/GenBank/DDBJ databases">
        <title>Genome Sequence of the Brown Rot Fungal Pathogen Monilinia laxa.</title>
        <authorList>
            <person name="De Miccolis Angelini R.M."/>
            <person name="Landi L."/>
            <person name="Abate D."/>
            <person name="Pollastro S."/>
            <person name="Romanazzi G."/>
            <person name="Faretra F."/>
        </authorList>
    </citation>
    <scope>NUCLEOTIDE SEQUENCE [LARGE SCALE GENOMIC DNA]</scope>
    <source>
        <strain evidence="6 7">Mlax316</strain>
    </source>
</reference>
<evidence type="ECO:0000256" key="2">
    <source>
        <dbReference type="ARBA" id="ARBA00009320"/>
    </source>
</evidence>
<dbReference type="EMBL" id="VIGI01000003">
    <property type="protein sequence ID" value="KAB8302595.1"/>
    <property type="molecule type" value="Genomic_DNA"/>
</dbReference>
<keyword evidence="7" id="KW-1185">Reference proteome</keyword>